<gene>
    <name evidence="1" type="ORF">H4R18_004094</name>
</gene>
<keyword evidence="2" id="KW-1185">Reference proteome</keyword>
<evidence type="ECO:0008006" key="3">
    <source>
        <dbReference type="Google" id="ProtNLM"/>
    </source>
</evidence>
<dbReference type="Proteomes" id="UP001140217">
    <property type="component" value="Unassembled WGS sequence"/>
</dbReference>
<organism evidence="1 2">
    <name type="scientific">Coemansia javaensis</name>
    <dbReference type="NCBI Taxonomy" id="2761396"/>
    <lineage>
        <taxon>Eukaryota</taxon>
        <taxon>Fungi</taxon>
        <taxon>Fungi incertae sedis</taxon>
        <taxon>Zoopagomycota</taxon>
        <taxon>Kickxellomycotina</taxon>
        <taxon>Kickxellomycetes</taxon>
        <taxon>Kickxellales</taxon>
        <taxon>Kickxellaceae</taxon>
        <taxon>Coemansia</taxon>
    </lineage>
</organism>
<name>A0A9W8LGQ5_9FUNG</name>
<proteinExistence type="predicted"/>
<evidence type="ECO:0000313" key="2">
    <source>
        <dbReference type="Proteomes" id="UP001140217"/>
    </source>
</evidence>
<evidence type="ECO:0000313" key="1">
    <source>
        <dbReference type="EMBL" id="KAJ2779286.1"/>
    </source>
</evidence>
<dbReference type="AlphaFoldDB" id="A0A9W8LGQ5"/>
<dbReference type="OrthoDB" id="5536356at2759"/>
<reference evidence="1" key="1">
    <citation type="submission" date="2022-07" db="EMBL/GenBank/DDBJ databases">
        <title>Phylogenomic reconstructions and comparative analyses of Kickxellomycotina fungi.</title>
        <authorList>
            <person name="Reynolds N.K."/>
            <person name="Stajich J.E."/>
            <person name="Barry K."/>
            <person name="Grigoriev I.V."/>
            <person name="Crous P."/>
            <person name="Smith M.E."/>
        </authorList>
    </citation>
    <scope>NUCLEOTIDE SEQUENCE</scope>
    <source>
        <strain evidence="1">NBRC 105414</strain>
    </source>
</reference>
<dbReference type="EMBL" id="JANBUL010000184">
    <property type="protein sequence ID" value="KAJ2779286.1"/>
    <property type="molecule type" value="Genomic_DNA"/>
</dbReference>
<protein>
    <recommendedName>
        <fullName evidence="3">F-box domain-containing protein</fullName>
    </recommendedName>
</protein>
<sequence>MQLFDLPDDVLRMVLRKSRTGATSRGSLIKRNLPLLAVCRRWRALALPVVFGNMSVKYVEDWRHVCPSLDNAQTRHGRVETDMAPIAPAGYAQMVRRLEISVCSFADSIVGLEAVLDAMAETADTWRGVRQLCVSVRQGVHRPCAAGTGPADYRDAVRRVCSRLAAMLPGVRRLVCEGEHRDAIVEMLYGRIAGCYAGRLQRLHSSSPATAPRDALFTRLVDLRIGRYSGADPRQLLRVCPDALERLSLPDLESSHAWASFCADGGAQVIRFPNLRTLDVSYRFECVAGGGREQRQGAPAWQLHFPKLRTMSVDCPWGTCPLLRDAVLPSHMDAVTLKLTSSALCSIGSTAMPAARCLKLVVQRGSYGGPAAMVAANRLLESAQGSGEVELSTLESLDCVLPDVITCASLTRLWVAAPTGVDAMLGLVRGLPNLAYLGLQHLEAEDVQSDIPVPAPDDQRPVEPLSTSIRSMYVNTYGDRATQGAIVQAIRHVLLGLPALRALSARNLPSKPIAEFVCAYSARFPRLASVRLDICER</sequence>
<accession>A0A9W8LGQ5</accession>
<comment type="caution">
    <text evidence="1">The sequence shown here is derived from an EMBL/GenBank/DDBJ whole genome shotgun (WGS) entry which is preliminary data.</text>
</comment>